<evidence type="ECO:0000313" key="15">
    <source>
        <dbReference type="EMBL" id="EQL03088.1"/>
    </source>
</evidence>
<dbReference type="OrthoDB" id="6500128at2759"/>
<dbReference type="InterPro" id="IPR003593">
    <property type="entry name" value="AAA+_ATPase"/>
</dbReference>
<proteinExistence type="inferred from homology"/>
<dbReference type="Proteomes" id="UP000019374">
    <property type="component" value="Unassembled WGS sequence"/>
</dbReference>
<dbReference type="SUPFAM" id="SSF90123">
    <property type="entry name" value="ABC transporter transmembrane region"/>
    <property type="match status" value="2"/>
</dbReference>
<dbReference type="PANTHER" id="PTHR24223:SF399">
    <property type="entry name" value="ABC TRANSPORTER ATNG"/>
    <property type="match status" value="1"/>
</dbReference>
<evidence type="ECO:0000256" key="2">
    <source>
        <dbReference type="ARBA" id="ARBA00009726"/>
    </source>
</evidence>
<evidence type="ECO:0000256" key="10">
    <source>
        <dbReference type="ARBA" id="ARBA00023180"/>
    </source>
</evidence>
<evidence type="ECO:0000259" key="13">
    <source>
        <dbReference type="PROSITE" id="PS50893"/>
    </source>
</evidence>
<evidence type="ECO:0000259" key="14">
    <source>
        <dbReference type="PROSITE" id="PS50929"/>
    </source>
</evidence>
<protein>
    <submittedName>
        <fullName evidence="15">ABC transporter</fullName>
    </submittedName>
</protein>
<feature type="domain" description="ABC transmembrane type-1" evidence="14">
    <location>
        <begin position="913"/>
        <end position="1193"/>
    </location>
</feature>
<reference evidence="15 16" key="1">
    <citation type="journal article" date="2013" name="Chin. Sci. Bull.">
        <title>Genome survey uncovers the secrets of sex and lifestyle in caterpillar fungus.</title>
        <authorList>
            <person name="Hu X."/>
            <person name="Zhang Y."/>
            <person name="Xiao G."/>
            <person name="Zheng P."/>
            <person name="Xia Y."/>
            <person name="Zhang X."/>
            <person name="St Leger R.J."/>
            <person name="Liu X."/>
            <person name="Wang C."/>
        </authorList>
    </citation>
    <scope>NUCLEOTIDE SEQUENCE [LARGE SCALE GENOMIC DNA]</scope>
    <source>
        <strain evidence="16">Co18 / CGMCC 3.14243</strain>
        <tissue evidence="15">Fruit-body</tissue>
    </source>
</reference>
<evidence type="ECO:0000256" key="12">
    <source>
        <dbReference type="SAM" id="Phobius"/>
    </source>
</evidence>
<dbReference type="FunFam" id="3.40.50.300:FF:002145">
    <property type="entry name" value="ABC transporter (MsbA subfamily)"/>
    <property type="match status" value="1"/>
</dbReference>
<dbReference type="PROSITE" id="PS50929">
    <property type="entry name" value="ABC_TM1F"/>
    <property type="match status" value="2"/>
</dbReference>
<evidence type="ECO:0000313" key="16">
    <source>
        <dbReference type="Proteomes" id="UP000019374"/>
    </source>
</evidence>
<feature type="domain" description="ABC transporter" evidence="13">
    <location>
        <begin position="628"/>
        <end position="856"/>
    </location>
</feature>
<feature type="transmembrane region" description="Helical" evidence="12">
    <location>
        <begin position="521"/>
        <end position="547"/>
    </location>
</feature>
<dbReference type="InterPro" id="IPR003439">
    <property type="entry name" value="ABC_transporter-like_ATP-bd"/>
</dbReference>
<keyword evidence="9 12" id="KW-0472">Membrane</keyword>
<evidence type="ECO:0000256" key="7">
    <source>
        <dbReference type="ARBA" id="ARBA00022840"/>
    </source>
</evidence>
<dbReference type="EMBL" id="KE652238">
    <property type="protein sequence ID" value="EQL03088.1"/>
    <property type="molecule type" value="Genomic_DNA"/>
</dbReference>
<feature type="transmembrane region" description="Helical" evidence="12">
    <location>
        <begin position="553"/>
        <end position="577"/>
    </location>
</feature>
<dbReference type="GO" id="GO:0140359">
    <property type="term" value="F:ABC-type transporter activity"/>
    <property type="evidence" value="ECO:0007669"/>
    <property type="project" value="InterPro"/>
</dbReference>
<dbReference type="GO" id="GO:0016887">
    <property type="term" value="F:ATP hydrolysis activity"/>
    <property type="evidence" value="ECO:0007669"/>
    <property type="project" value="InterPro"/>
</dbReference>
<keyword evidence="3" id="KW-0813">Transport</keyword>
<evidence type="ECO:0000256" key="3">
    <source>
        <dbReference type="ARBA" id="ARBA00022448"/>
    </source>
</evidence>
<sequence length="1466" mass="160230">MEHISAALDNPSAGVHSASCDDSFGPAAQGCRPRRFDLTLLFEQSMLTLGPCVLLLLVLLPRAAHLSRVRPKVLRHPIGLVKMVSCHAPTVVFGQDAHVSEQVAYATLVLLHLALLVAWSRQHRRGTSVSLAAATLGFVDSLALGCLSYLEHRRSVRPSSVILVYLVFSCAFDAVQCRTLWLLGEQPLAPLFSATLACKLLVFGLELVEKRRILLPPWRALAPEITSSVVNRSVFWWLNSLLLHGFRATLQIDELYPLHHDLKSRPLLDKLLQARQRWTRPSRYRLLLATVDSLRGALAVTAFPRLCLIGFKFAQPFLIKRVILHIQQEREEDGASRDIGFALVGATGLIYLGIAILRGFYQQNLFRSLTMIRGSLVSLIYVETLNVSSATSRDPNTAALTLVGPDVMAITRSFETLHEIWANPIEIALAIWLLARELGPGCIGPAVAVVVCTVVMSRLSPFMGPAMKAWNESIQRRVSTTSGVIGSIKEAKMLGLVESWTRGVQALRVAELQRSKRFRTFIAYMNVLGNTPSALAPILTFGVAIAMTGTQKLSIATAFTSLSIISLISGPLAHLIASVPSFVSCFGCFERIEAFVDEGSSRASSQEAVEPDDAIQLSTWSSSQAPVIEAEDVTFSVKDGQEPVLRHLSFAIAPSTLTVVTGKVGSGKTMLLLGVLGELHAVGKLKRATEGAAYCSQVPWLVNASIRQNIIGPADRGFDQTWYSAVVGACALDHDFQQLQDGDLSLIGSKGLTLSGGQRHRVALARAVYAKRPVLVVDDVFAGLDSQTKSHVWTQVFGANGLLRGRLTTVLLATHTLSFLDDAQHIIVLDDGRISAQGSVDELGESLSLLKPQETDRETASSASSSSKQETSAKPTPAEDVDLNPEDVDLHRRIGDSSLYLYYFRSIGWRLGLTALSLCITQAFLAQFSHIWLKWWTEANHDHADASTAMYYGVYSALLCVWIAFVGIDCWFMFVVVIPKSAEWLHWKLLETTMRAPMAFFSSVDTGDLINRQAASRETTPASANIDDADLARTCLLSCIGEAVLIVLGAKHLAATLPLAIVVLYLLQKFYLRTSRQLRVLDLQAKAPLYTQLLETIEGLPTIRAFYWQPAMTESSLALLDQSQRPHYLLYSIQRWLILVLDLLVAASAVLLVLFGVLAHASTPGNMAIAMYSALGFSESLANFLSSWTSLETSLGAISRLKEFIKVTPQEVEKNPKPPATWPRIGHLQWQNVKASYAKQPGMDAVLYGISLDIQPGQKVAICGRTGSGKSSLVATLFGLIDYVGTITIDGVDISSISNQALRQGLIVIPQNPVLFPGSLRSNLLPYIQHGQMVQDENVIALLQRLQIWDAVRQSGSLDTQVEHLALSHGQMQLLCLARAILRKHESNVLIMDEATSGVDYRTEKVMLEAIGTELPGHTVVSVVHRLGTIGDFDKLVVIDRGRIVQEGTPAELLTVDGRLQAPGAT</sequence>
<dbReference type="PROSITE" id="PS00211">
    <property type="entry name" value="ABC_TRANSPORTER_1"/>
    <property type="match status" value="1"/>
</dbReference>
<dbReference type="InterPro" id="IPR017871">
    <property type="entry name" value="ABC_transporter-like_CS"/>
</dbReference>
<dbReference type="FunFam" id="1.20.1560.10:FF:000055">
    <property type="entry name" value="ABC multidrug transporter (Eurofung)"/>
    <property type="match status" value="1"/>
</dbReference>
<evidence type="ECO:0000256" key="8">
    <source>
        <dbReference type="ARBA" id="ARBA00022989"/>
    </source>
</evidence>
<dbReference type="InterPro" id="IPR036640">
    <property type="entry name" value="ABC1_TM_sf"/>
</dbReference>
<comment type="similarity">
    <text evidence="2">Belongs to the ABC transporter superfamily. ABCC family. Conjugate transporter (TC 3.A.1.208) subfamily.</text>
</comment>
<evidence type="ECO:0000256" key="5">
    <source>
        <dbReference type="ARBA" id="ARBA00022692"/>
    </source>
</evidence>
<dbReference type="InterPro" id="IPR044726">
    <property type="entry name" value="ABCC_6TM_D2"/>
</dbReference>
<keyword evidence="10" id="KW-0325">Glycoprotein</keyword>
<dbReference type="Gene3D" id="3.40.50.300">
    <property type="entry name" value="P-loop containing nucleotide triphosphate hydrolases"/>
    <property type="match status" value="2"/>
</dbReference>
<evidence type="ECO:0000256" key="6">
    <source>
        <dbReference type="ARBA" id="ARBA00022741"/>
    </source>
</evidence>
<accession>T5AMM4</accession>
<dbReference type="SMART" id="SM00382">
    <property type="entry name" value="AAA"/>
    <property type="match status" value="2"/>
</dbReference>
<dbReference type="FunFam" id="1.20.1560.10:FF:000066">
    <property type="entry name" value="ABC multidrug transporter (Eurofung)"/>
    <property type="match status" value="1"/>
</dbReference>
<evidence type="ECO:0000256" key="9">
    <source>
        <dbReference type="ARBA" id="ARBA00023136"/>
    </source>
</evidence>
<feature type="transmembrane region" description="Helical" evidence="12">
    <location>
        <begin position="339"/>
        <end position="361"/>
    </location>
</feature>
<dbReference type="GO" id="GO:0005524">
    <property type="term" value="F:ATP binding"/>
    <property type="evidence" value="ECO:0007669"/>
    <property type="project" value="UniProtKB-KW"/>
</dbReference>
<dbReference type="InterPro" id="IPR011527">
    <property type="entry name" value="ABC1_TM_dom"/>
</dbReference>
<dbReference type="InterPro" id="IPR027417">
    <property type="entry name" value="P-loop_NTPase"/>
</dbReference>
<evidence type="ECO:0000256" key="4">
    <source>
        <dbReference type="ARBA" id="ARBA00022475"/>
    </source>
</evidence>
<dbReference type="Gene3D" id="1.20.1560.10">
    <property type="entry name" value="ABC transporter type 1, transmembrane domain"/>
    <property type="match status" value="2"/>
</dbReference>
<dbReference type="eggNOG" id="KOG0054">
    <property type="taxonomic scope" value="Eukaryota"/>
</dbReference>
<keyword evidence="7" id="KW-0067">ATP-binding</keyword>
<feature type="transmembrane region" description="Helical" evidence="12">
    <location>
        <begin position="911"/>
        <end position="933"/>
    </location>
</feature>
<dbReference type="CDD" id="cd18579">
    <property type="entry name" value="ABC_6TM_ABCC_D1"/>
    <property type="match status" value="1"/>
</dbReference>
<feature type="domain" description="ABC transporter" evidence="13">
    <location>
        <begin position="1228"/>
        <end position="1466"/>
    </location>
</feature>
<comment type="subcellular location">
    <subcellularLocation>
        <location evidence="1">Cell membrane</location>
        <topology evidence="1">Multi-pass membrane protein</topology>
    </subcellularLocation>
</comment>
<feature type="transmembrane region" description="Helical" evidence="12">
    <location>
        <begin position="1043"/>
        <end position="1067"/>
    </location>
</feature>
<feature type="domain" description="ABC transmembrane type-1" evidence="14">
    <location>
        <begin position="306"/>
        <end position="584"/>
    </location>
</feature>
<dbReference type="CDD" id="cd18580">
    <property type="entry name" value="ABC_6TM_ABCC_D2"/>
    <property type="match status" value="1"/>
</dbReference>
<dbReference type="PROSITE" id="PS50893">
    <property type="entry name" value="ABC_TRANSPORTER_2"/>
    <property type="match status" value="2"/>
</dbReference>
<keyword evidence="8 12" id="KW-1133">Transmembrane helix</keyword>
<feature type="region of interest" description="Disordered" evidence="11">
    <location>
        <begin position="851"/>
        <end position="883"/>
    </location>
</feature>
<dbReference type="InterPro" id="IPR044746">
    <property type="entry name" value="ABCC_6TM_D1"/>
</dbReference>
<keyword evidence="4" id="KW-1003">Cell membrane</keyword>
<name>T5AMM4_OPHSC</name>
<keyword evidence="5 12" id="KW-0812">Transmembrane</keyword>
<dbReference type="Pfam" id="PF00664">
    <property type="entry name" value="ABC_membrane"/>
    <property type="match status" value="1"/>
</dbReference>
<evidence type="ECO:0000256" key="1">
    <source>
        <dbReference type="ARBA" id="ARBA00004651"/>
    </source>
</evidence>
<dbReference type="InterPro" id="IPR050173">
    <property type="entry name" value="ABC_transporter_C-like"/>
</dbReference>
<organism evidence="15 16">
    <name type="scientific">Ophiocordyceps sinensis (strain Co18 / CGMCC 3.14243)</name>
    <name type="common">Yarsagumba caterpillar fungus</name>
    <name type="synonym">Hirsutella sinensis</name>
    <dbReference type="NCBI Taxonomy" id="911162"/>
    <lineage>
        <taxon>Eukaryota</taxon>
        <taxon>Fungi</taxon>
        <taxon>Dikarya</taxon>
        <taxon>Ascomycota</taxon>
        <taxon>Pezizomycotina</taxon>
        <taxon>Sordariomycetes</taxon>
        <taxon>Hypocreomycetidae</taxon>
        <taxon>Hypocreales</taxon>
        <taxon>Ophiocordycipitaceae</taxon>
        <taxon>Ophiocordyceps</taxon>
    </lineage>
</organism>
<feature type="transmembrane region" description="Helical" evidence="12">
    <location>
        <begin position="103"/>
        <end position="119"/>
    </location>
</feature>
<gene>
    <name evidence="15" type="ORF">OCS_01188</name>
</gene>
<dbReference type="CDD" id="cd03244">
    <property type="entry name" value="ABCC_MRP_domain2"/>
    <property type="match status" value="1"/>
</dbReference>
<dbReference type="PANTHER" id="PTHR24223">
    <property type="entry name" value="ATP-BINDING CASSETTE SUB-FAMILY C"/>
    <property type="match status" value="1"/>
</dbReference>
<dbReference type="HOGENOM" id="CLU_000604_27_5_1"/>
<feature type="transmembrane region" description="Helical" evidence="12">
    <location>
        <begin position="953"/>
        <end position="978"/>
    </location>
</feature>
<dbReference type="Pfam" id="PF00005">
    <property type="entry name" value="ABC_tran"/>
    <property type="match status" value="2"/>
</dbReference>
<keyword evidence="6" id="KW-0547">Nucleotide-binding</keyword>
<dbReference type="SUPFAM" id="SSF52540">
    <property type="entry name" value="P-loop containing nucleoside triphosphate hydrolases"/>
    <property type="match status" value="2"/>
</dbReference>
<feature type="transmembrane region" description="Helical" evidence="12">
    <location>
        <begin position="46"/>
        <end position="64"/>
    </location>
</feature>
<dbReference type="GO" id="GO:0005886">
    <property type="term" value="C:plasma membrane"/>
    <property type="evidence" value="ECO:0007669"/>
    <property type="project" value="UniProtKB-SubCell"/>
</dbReference>
<evidence type="ECO:0000256" key="11">
    <source>
        <dbReference type="SAM" id="MobiDB-lite"/>
    </source>
</evidence>
<feature type="transmembrane region" description="Helical" evidence="12">
    <location>
        <begin position="1136"/>
        <end position="1159"/>
    </location>
</feature>